<gene>
    <name evidence="2" type="ORF">PFICI_03157</name>
</gene>
<dbReference type="InterPro" id="IPR010730">
    <property type="entry name" value="HET"/>
</dbReference>
<dbReference type="PANTHER" id="PTHR24148">
    <property type="entry name" value="ANKYRIN REPEAT DOMAIN-CONTAINING PROTEIN 39 HOMOLOG-RELATED"/>
    <property type="match status" value="1"/>
</dbReference>
<dbReference type="RefSeq" id="XP_007829929.1">
    <property type="nucleotide sequence ID" value="XM_007831738.1"/>
</dbReference>
<dbReference type="InParanoid" id="W3XI61"/>
<proteinExistence type="predicted"/>
<keyword evidence="3" id="KW-1185">Reference proteome</keyword>
<feature type="domain" description="Heterokaryon incompatibility" evidence="1">
    <location>
        <begin position="46"/>
        <end position="189"/>
    </location>
</feature>
<protein>
    <recommendedName>
        <fullName evidence="1">Heterokaryon incompatibility domain-containing protein</fullName>
    </recommendedName>
</protein>
<dbReference type="Proteomes" id="UP000030651">
    <property type="component" value="Unassembled WGS sequence"/>
</dbReference>
<accession>W3XI61</accession>
<dbReference type="GeneID" id="19268170"/>
<dbReference type="eggNOG" id="ENOG502QTW7">
    <property type="taxonomic scope" value="Eukaryota"/>
</dbReference>
<evidence type="ECO:0000313" key="2">
    <source>
        <dbReference type="EMBL" id="ETS85132.1"/>
    </source>
</evidence>
<evidence type="ECO:0000259" key="1">
    <source>
        <dbReference type="Pfam" id="PF06985"/>
    </source>
</evidence>
<dbReference type="OMA" id="IERTCEM"/>
<evidence type="ECO:0000313" key="3">
    <source>
        <dbReference type="Proteomes" id="UP000030651"/>
    </source>
</evidence>
<sequence>MATHSGSLCYQMLETGDIRILRILPRTGSCLECELDHVALSQAPDYLAISYAWGDADERTTIIVDGHKFDINTSLYDVLSMLQSESDGEIVTLWADAICINQSNIAERSSQVAIMADIYRQAKYTAAWLGPATQSDYMAIELVQHLVKVKNSEPDFKESMRSPSWHEHFVALASLFNKEYWRRMWILQEVHSGQFVRIYYGTRWLPWENYRDVSRAFRRHDLDVRGTFMREGLEGTGEYISWVLCYNGPNTLDLEEEEELLGFLAWCQPKRCADPKDKLYALLGVLPEAIRRHFKPDYTISVKKLYMDIFEYILRSTRRLDVLCYATIIGMTTENPHFLPSWIPDWSRELQVDVVMDICDCAASSEPADFTISSGASNTSLRGWQMKVKAVFLGRIAQVGLHVPDFHTGDDISMAFLSWRALVKQLGRSDEREVLCRTITMGTVDDLTSQELTDICFHVFVQRLQFTLPSITLDDELKAYSQTRLGASEEELSAFWSKYIERTCEMRRLFVSEEGQVGLGPPNIGYGDLICVPLGCRAPIILRPYSDGSYKFVSDAYVDGYMYGKADAEWKGGSKKLQSYILR</sequence>
<dbReference type="KEGG" id="pfy:PFICI_03157"/>
<dbReference type="Pfam" id="PF06985">
    <property type="entry name" value="HET"/>
    <property type="match status" value="1"/>
</dbReference>
<dbReference type="PANTHER" id="PTHR24148:SF73">
    <property type="entry name" value="HET DOMAIN PROTEIN (AFU_ORTHOLOGUE AFUA_8G01020)"/>
    <property type="match status" value="1"/>
</dbReference>
<dbReference type="AlphaFoldDB" id="W3XI61"/>
<dbReference type="HOGENOM" id="CLU_004184_7_2_1"/>
<organism evidence="2 3">
    <name type="scientific">Pestalotiopsis fici (strain W106-1 / CGMCC3.15140)</name>
    <dbReference type="NCBI Taxonomy" id="1229662"/>
    <lineage>
        <taxon>Eukaryota</taxon>
        <taxon>Fungi</taxon>
        <taxon>Dikarya</taxon>
        <taxon>Ascomycota</taxon>
        <taxon>Pezizomycotina</taxon>
        <taxon>Sordariomycetes</taxon>
        <taxon>Xylariomycetidae</taxon>
        <taxon>Amphisphaeriales</taxon>
        <taxon>Sporocadaceae</taxon>
        <taxon>Pestalotiopsis</taxon>
    </lineage>
</organism>
<dbReference type="Pfam" id="PF26639">
    <property type="entry name" value="Het-6_barrel"/>
    <property type="match status" value="1"/>
</dbReference>
<dbReference type="InterPro" id="IPR052895">
    <property type="entry name" value="HetReg/Transcr_Mod"/>
</dbReference>
<reference evidence="3" key="1">
    <citation type="journal article" date="2015" name="BMC Genomics">
        <title>Genomic and transcriptomic analysis of the endophytic fungus Pestalotiopsis fici reveals its lifestyle and high potential for synthesis of natural products.</title>
        <authorList>
            <person name="Wang X."/>
            <person name="Zhang X."/>
            <person name="Liu L."/>
            <person name="Xiang M."/>
            <person name="Wang W."/>
            <person name="Sun X."/>
            <person name="Che Y."/>
            <person name="Guo L."/>
            <person name="Liu G."/>
            <person name="Guo L."/>
            <person name="Wang C."/>
            <person name="Yin W.B."/>
            <person name="Stadler M."/>
            <person name="Zhang X."/>
            <person name="Liu X."/>
        </authorList>
    </citation>
    <scope>NUCLEOTIDE SEQUENCE [LARGE SCALE GENOMIC DNA]</scope>
    <source>
        <strain evidence="3">W106-1 / CGMCC3.15140</strain>
    </source>
</reference>
<dbReference type="EMBL" id="KI912110">
    <property type="protein sequence ID" value="ETS85132.1"/>
    <property type="molecule type" value="Genomic_DNA"/>
</dbReference>
<dbReference type="OrthoDB" id="4760373at2759"/>
<name>W3XI61_PESFW</name>